<evidence type="ECO:0000256" key="2">
    <source>
        <dbReference type="ARBA" id="ARBA00022898"/>
    </source>
</evidence>
<dbReference type="GeneID" id="1476721"/>
<dbReference type="Proteomes" id="UP000619545">
    <property type="component" value="Unassembled WGS sequence"/>
</dbReference>
<dbReference type="InterPro" id="IPR020033">
    <property type="entry name" value="PyrdxlP-dep_transferase_arc"/>
</dbReference>
<dbReference type="Gene3D" id="3.40.640.10">
    <property type="entry name" value="Type I PLP-dependent aspartate aminotransferase-like (Major domain)"/>
    <property type="match status" value="1"/>
</dbReference>
<protein>
    <submittedName>
        <fullName evidence="5">TIGR03576 family pyridoxal phosphate-dependent enzyme</fullName>
    </submittedName>
</protein>
<dbReference type="PANTHER" id="PTHR32328:SF0">
    <property type="entry name" value="L-SERYL-TRNA(SEC) SELENIUM TRANSFERASE"/>
    <property type="match status" value="1"/>
</dbReference>
<evidence type="ECO:0000256" key="1">
    <source>
        <dbReference type="ARBA" id="ARBA00001933"/>
    </source>
</evidence>
<keyword evidence="3" id="KW-0175">Coiled coil</keyword>
<comment type="caution">
    <text evidence="5">The sequence shown here is derived from an EMBL/GenBank/DDBJ whole genome shotgun (WGS) entry which is preliminary data.</text>
</comment>
<name>A0A832TAX0_9EURY</name>
<reference evidence="5" key="1">
    <citation type="journal article" date="2020" name="bioRxiv">
        <title>A rank-normalized archaeal taxonomy based on genome phylogeny resolves widespread incomplete and uneven classifications.</title>
        <authorList>
            <person name="Rinke C."/>
            <person name="Chuvochina M."/>
            <person name="Mussig A.J."/>
            <person name="Chaumeil P.-A."/>
            <person name="Waite D.W."/>
            <person name="Whitman W.B."/>
            <person name="Parks D.H."/>
            <person name="Hugenholtz P."/>
        </authorList>
    </citation>
    <scope>NUCLEOTIDE SEQUENCE</scope>
    <source>
        <strain evidence="5">UBA8853</strain>
    </source>
</reference>
<dbReference type="AlphaFoldDB" id="A0A832TAX0"/>
<dbReference type="InterPro" id="IPR015421">
    <property type="entry name" value="PyrdxlP-dep_Trfase_major"/>
</dbReference>
<dbReference type="PANTHER" id="PTHR32328">
    <property type="entry name" value="L-SERYL-TRNA(SEC) SELENIUM TRANSFERASE"/>
    <property type="match status" value="1"/>
</dbReference>
<accession>A0A832TAX0</accession>
<dbReference type="NCBIfam" id="TIGR03576">
    <property type="entry name" value="pyridox_MJ0158"/>
    <property type="match status" value="1"/>
</dbReference>
<comment type="cofactor">
    <cofactor evidence="1">
        <name>pyridoxal 5'-phosphate</name>
        <dbReference type="ChEBI" id="CHEBI:597326"/>
    </cofactor>
</comment>
<sequence length="332" mass="37210">MKVRDRALEIIRERISRGDPLYDFTGLASRPKVDAASDELRTYLSEALILPEIRELCREHFDAPEYEVLVAPRTTAAVIATILALEPRSVLHVLPEDGEAHPCVEEGCRLAGAEYEEVEESEIPDLDGFDLVVVTGCDVRWNVVSEDTLREVASAEAVTLLDDASGDRVRRLHGQKPGPRYGFDLVVTSCDKLMDGPRAGVLIGRDDLVEGVRRVCEGYGWTVDGPTLAAVKRAFEEFELSSLEARLKELERVYERLKDELDVERTGAGLVFHGVEREVEIGLGLLRRYGIMTITALGYERVDRTLRFNLLTEDAERFGYDRFVEVVKGELS</sequence>
<dbReference type="SUPFAM" id="SSF53383">
    <property type="entry name" value="PLP-dependent transferases"/>
    <property type="match status" value="1"/>
</dbReference>
<gene>
    <name evidence="5" type="ORF">HA336_02855</name>
</gene>
<evidence type="ECO:0000256" key="3">
    <source>
        <dbReference type="SAM" id="Coils"/>
    </source>
</evidence>
<dbReference type="GO" id="GO:0004125">
    <property type="term" value="F:L-seryl-tRNA(Sec) selenium transferase activity"/>
    <property type="evidence" value="ECO:0007669"/>
    <property type="project" value="TreeGrafter"/>
</dbReference>
<organism evidence="5 6">
    <name type="scientific">Methanopyrus kandleri</name>
    <dbReference type="NCBI Taxonomy" id="2320"/>
    <lineage>
        <taxon>Archaea</taxon>
        <taxon>Methanobacteriati</taxon>
        <taxon>Methanobacteriota</taxon>
        <taxon>Methanomada group</taxon>
        <taxon>Methanopyri</taxon>
        <taxon>Methanopyrales</taxon>
        <taxon>Methanopyraceae</taxon>
        <taxon>Methanopyrus</taxon>
    </lineage>
</organism>
<evidence type="ECO:0000259" key="4">
    <source>
        <dbReference type="Pfam" id="PF22583"/>
    </source>
</evidence>
<dbReference type="Pfam" id="PF22583">
    <property type="entry name" value="UPF0425_C"/>
    <property type="match status" value="1"/>
</dbReference>
<keyword evidence="2" id="KW-0663">Pyridoxal phosphate</keyword>
<feature type="coiled-coil region" evidence="3">
    <location>
        <begin position="233"/>
        <end position="267"/>
    </location>
</feature>
<dbReference type="RefSeq" id="WP_148679556.1">
    <property type="nucleotide sequence ID" value="NZ_DUJS01000002.1"/>
</dbReference>
<dbReference type="InterPro" id="IPR055177">
    <property type="entry name" value="UPF0425_MJ0158-like_C"/>
</dbReference>
<proteinExistence type="predicted"/>
<dbReference type="InterPro" id="IPR015424">
    <property type="entry name" value="PyrdxlP-dep_Trfase"/>
</dbReference>
<dbReference type="Gene3D" id="3.90.1150.70">
    <property type="match status" value="1"/>
</dbReference>
<evidence type="ECO:0000313" key="6">
    <source>
        <dbReference type="Proteomes" id="UP000619545"/>
    </source>
</evidence>
<dbReference type="EMBL" id="DUJS01000002">
    <property type="protein sequence ID" value="HII70156.1"/>
    <property type="molecule type" value="Genomic_DNA"/>
</dbReference>
<feature type="domain" description="UPF0425" evidence="4">
    <location>
        <begin position="260"/>
        <end position="318"/>
    </location>
</feature>
<evidence type="ECO:0000313" key="5">
    <source>
        <dbReference type="EMBL" id="HII70156.1"/>
    </source>
</evidence>